<dbReference type="Pfam" id="PF01047">
    <property type="entry name" value="MarR"/>
    <property type="match status" value="1"/>
</dbReference>
<gene>
    <name evidence="2" type="ORF">M8330_09215</name>
</gene>
<keyword evidence="3" id="KW-1185">Reference proteome</keyword>
<evidence type="ECO:0000259" key="1">
    <source>
        <dbReference type="PROSITE" id="PS50995"/>
    </source>
</evidence>
<feature type="domain" description="HTH marR-type" evidence="1">
    <location>
        <begin position="1"/>
        <end position="149"/>
    </location>
</feature>
<dbReference type="PROSITE" id="PS50995">
    <property type="entry name" value="HTH_MARR_2"/>
    <property type="match status" value="1"/>
</dbReference>
<dbReference type="RefSeq" id="WP_250054033.1">
    <property type="nucleotide sequence ID" value="NZ_JAMJPH010000017.1"/>
</dbReference>
<dbReference type="PANTHER" id="PTHR39515:SF2">
    <property type="entry name" value="HTH-TYPE TRANSCRIPTIONAL REGULATOR RV0880"/>
    <property type="match status" value="1"/>
</dbReference>
<accession>A0A9X2D6W4</accession>
<dbReference type="SMART" id="SM00347">
    <property type="entry name" value="HTH_MARR"/>
    <property type="match status" value="1"/>
</dbReference>
<evidence type="ECO:0000313" key="3">
    <source>
        <dbReference type="Proteomes" id="UP001139485"/>
    </source>
</evidence>
<name>A0A9X2D6W4_9ACTN</name>
<comment type="caution">
    <text evidence="2">The sequence shown here is derived from an EMBL/GenBank/DDBJ whole genome shotgun (WGS) entry which is preliminary data.</text>
</comment>
<proteinExistence type="predicted"/>
<sequence>MVNDIQEREDVAGLTPLAGDLAVHAARLVRRIRAAQDLPPGFRVLSILDQQEATGSPGLGVSRLAALDHCAQPTMSGTVTGLVERGWATKTPDPHDARVSLVRLTDGGRAALAEGRQRNAAHLARALSRAGHDARDVATTVAVLRDLTEEGQL</sequence>
<dbReference type="GO" id="GO:0003700">
    <property type="term" value="F:DNA-binding transcription factor activity"/>
    <property type="evidence" value="ECO:0007669"/>
    <property type="project" value="InterPro"/>
</dbReference>
<dbReference type="SUPFAM" id="SSF46785">
    <property type="entry name" value="Winged helix' DNA-binding domain"/>
    <property type="match status" value="1"/>
</dbReference>
<dbReference type="Proteomes" id="UP001139485">
    <property type="component" value="Unassembled WGS sequence"/>
</dbReference>
<dbReference type="InterPro" id="IPR036388">
    <property type="entry name" value="WH-like_DNA-bd_sf"/>
</dbReference>
<reference evidence="2" key="1">
    <citation type="submission" date="2022-05" db="EMBL/GenBank/DDBJ databases">
        <authorList>
            <person name="Tuo L."/>
        </authorList>
    </citation>
    <scope>NUCLEOTIDE SEQUENCE</scope>
    <source>
        <strain evidence="2">BSK12Z-4</strain>
    </source>
</reference>
<dbReference type="AlphaFoldDB" id="A0A9X2D6W4"/>
<protein>
    <submittedName>
        <fullName evidence="2">MarR family winged helix-turn-helix transcriptional regulator</fullName>
    </submittedName>
</protein>
<dbReference type="InterPro" id="IPR052526">
    <property type="entry name" value="HTH-type_Bedaq_tolerance"/>
</dbReference>
<evidence type="ECO:0000313" key="2">
    <source>
        <dbReference type="EMBL" id="MCM0620473.1"/>
    </source>
</evidence>
<dbReference type="InterPro" id="IPR036390">
    <property type="entry name" value="WH_DNA-bd_sf"/>
</dbReference>
<organism evidence="2 3">
    <name type="scientific">Nocardioides bruguierae</name>
    <dbReference type="NCBI Taxonomy" id="2945102"/>
    <lineage>
        <taxon>Bacteria</taxon>
        <taxon>Bacillati</taxon>
        <taxon>Actinomycetota</taxon>
        <taxon>Actinomycetes</taxon>
        <taxon>Propionibacteriales</taxon>
        <taxon>Nocardioidaceae</taxon>
        <taxon>Nocardioides</taxon>
    </lineage>
</organism>
<dbReference type="Gene3D" id="1.10.10.10">
    <property type="entry name" value="Winged helix-like DNA-binding domain superfamily/Winged helix DNA-binding domain"/>
    <property type="match status" value="1"/>
</dbReference>
<dbReference type="EMBL" id="JAMOIL010000010">
    <property type="protein sequence ID" value="MCM0620473.1"/>
    <property type="molecule type" value="Genomic_DNA"/>
</dbReference>
<dbReference type="InterPro" id="IPR000835">
    <property type="entry name" value="HTH_MarR-typ"/>
</dbReference>
<dbReference type="PANTHER" id="PTHR39515">
    <property type="entry name" value="CONSERVED PROTEIN"/>
    <property type="match status" value="1"/>
</dbReference>